<sequence length="83" mass="9395">MSASDKPPAADLATITTWLPEESHGVATTDTDRHEVWIFFPMLRGGLRTDQLYVGKRVHLTYEPTPDQDGYKWIGIEVTPLPR</sequence>
<dbReference type="Proteomes" id="UP000319068">
    <property type="component" value="Chromosome"/>
</dbReference>
<evidence type="ECO:0000313" key="1">
    <source>
        <dbReference type="EMBL" id="GLY58879.1"/>
    </source>
</evidence>
<name>A0AAV5PES3_CELCE</name>
<protein>
    <recommendedName>
        <fullName evidence="5">Cold shock domain-containing protein</fullName>
    </recommendedName>
</protein>
<dbReference type="Proteomes" id="UP001165168">
    <property type="component" value="Unassembled WGS sequence"/>
</dbReference>
<proteinExistence type="predicted"/>
<dbReference type="EMBL" id="BSTG01000005">
    <property type="protein sequence ID" value="GLY58879.1"/>
    <property type="molecule type" value="Genomic_DNA"/>
</dbReference>
<evidence type="ECO:0008006" key="5">
    <source>
        <dbReference type="Google" id="ProtNLM"/>
    </source>
</evidence>
<dbReference type="EMBL" id="CP041694">
    <property type="protein sequence ID" value="QDP76227.1"/>
    <property type="molecule type" value="Genomic_DNA"/>
</dbReference>
<keyword evidence="3" id="KW-1185">Reference proteome</keyword>
<evidence type="ECO:0000313" key="2">
    <source>
        <dbReference type="EMBL" id="QDP76227.1"/>
    </source>
</evidence>
<evidence type="ECO:0000313" key="4">
    <source>
        <dbReference type="Proteomes" id="UP001165168"/>
    </source>
</evidence>
<organism evidence="1 4">
    <name type="scientific">Cellulosimicrobium cellulans</name>
    <name type="common">Arthrobacter luteus</name>
    <dbReference type="NCBI Taxonomy" id="1710"/>
    <lineage>
        <taxon>Bacteria</taxon>
        <taxon>Bacillati</taxon>
        <taxon>Actinomycetota</taxon>
        <taxon>Actinomycetes</taxon>
        <taxon>Micrococcales</taxon>
        <taxon>Promicromonosporaceae</taxon>
        <taxon>Cellulosimicrobium</taxon>
    </lineage>
</organism>
<reference evidence="2 3" key="1">
    <citation type="submission" date="2019-07" db="EMBL/GenBank/DDBJ databases">
        <title>Complete Genome Sequence and Methylome Analysis of Arthrobacter luteus NEB113.</title>
        <authorList>
            <person name="Fomenkov A."/>
            <person name="Anton B.P."/>
            <person name="Vincze T."/>
            <person name="Roberts R.J."/>
        </authorList>
    </citation>
    <scope>NUCLEOTIDE SEQUENCE [LARGE SCALE GENOMIC DNA]</scope>
    <source>
        <strain evidence="2 3">NEB113</strain>
    </source>
</reference>
<accession>A0AAV5PES3</accession>
<reference evidence="1" key="2">
    <citation type="submission" date="2023-03" db="EMBL/GenBank/DDBJ databases">
        <title>Cellulosimicrobium cellulans NBRC 103059.</title>
        <authorList>
            <person name="Ichikawa N."/>
            <person name="Sato H."/>
            <person name="Tonouchi N."/>
        </authorList>
    </citation>
    <scope>NUCLEOTIDE SEQUENCE</scope>
    <source>
        <strain evidence="1">NBRC 103059</strain>
    </source>
</reference>
<dbReference type="AlphaFoldDB" id="A0AAV5PES3"/>
<gene>
    <name evidence="1" type="ORF">Ccel01_34810</name>
    <name evidence="2" type="ORF">FOG94_14900</name>
</gene>
<evidence type="ECO:0000313" key="3">
    <source>
        <dbReference type="Proteomes" id="UP000319068"/>
    </source>
</evidence>
<dbReference type="RefSeq" id="WP_034654493.1">
    <property type="nucleotide sequence ID" value="NZ_BSTG01000005.1"/>
</dbReference>